<feature type="transmembrane region" description="Helical" evidence="1">
    <location>
        <begin position="107"/>
        <end position="124"/>
    </location>
</feature>
<feature type="transmembrane region" description="Helical" evidence="1">
    <location>
        <begin position="52"/>
        <end position="72"/>
    </location>
</feature>
<sequence>MSTQRSVGFAPLLIKYSTGRPLRAGWPVWRSALILGLGLTVGFISFQYAIRMLPFGLVLTAFYVGGPMLLVTIEILRSRRWRDLAWPAAGFSGVIVLTPSWEGEINYWGFVVVAVLATNFLVVMKMMSSIKRSEITACMTLARIPTSNW</sequence>
<dbReference type="AlphaFoldDB" id="A0A7Y9EQ90"/>
<keyword evidence="1" id="KW-0472">Membrane</keyword>
<evidence type="ECO:0000256" key="1">
    <source>
        <dbReference type="SAM" id="Phobius"/>
    </source>
</evidence>
<feature type="transmembrane region" description="Helical" evidence="1">
    <location>
        <begin position="84"/>
        <end position="101"/>
    </location>
</feature>
<keyword evidence="1" id="KW-1133">Transmembrane helix</keyword>
<keyword evidence="3" id="KW-1185">Reference proteome</keyword>
<name>A0A7Y9EQ90_9ACTN</name>
<proteinExistence type="predicted"/>
<keyword evidence="1" id="KW-0812">Transmembrane</keyword>
<reference evidence="2 3" key="1">
    <citation type="submission" date="2020-07" db="EMBL/GenBank/DDBJ databases">
        <title>Sequencing the genomes of 1000 actinobacteria strains.</title>
        <authorList>
            <person name="Klenk H.-P."/>
        </authorList>
    </citation>
    <scope>NUCLEOTIDE SEQUENCE [LARGE SCALE GENOMIC DNA]</scope>
    <source>
        <strain evidence="2 3">DSM 40398</strain>
    </source>
</reference>
<evidence type="ECO:0000313" key="2">
    <source>
        <dbReference type="EMBL" id="NYD51932.1"/>
    </source>
</evidence>
<comment type="caution">
    <text evidence="2">The sequence shown here is derived from an EMBL/GenBank/DDBJ whole genome shotgun (WGS) entry which is preliminary data.</text>
</comment>
<dbReference type="EMBL" id="JACCBA010000001">
    <property type="protein sequence ID" value="NYD51932.1"/>
    <property type="molecule type" value="Genomic_DNA"/>
</dbReference>
<evidence type="ECO:0000313" key="3">
    <source>
        <dbReference type="Proteomes" id="UP000529783"/>
    </source>
</evidence>
<organism evidence="2 3">
    <name type="scientific">Actinomadura luteofluorescens</name>
    <dbReference type="NCBI Taxonomy" id="46163"/>
    <lineage>
        <taxon>Bacteria</taxon>
        <taxon>Bacillati</taxon>
        <taxon>Actinomycetota</taxon>
        <taxon>Actinomycetes</taxon>
        <taxon>Streptosporangiales</taxon>
        <taxon>Thermomonosporaceae</taxon>
        <taxon>Actinomadura</taxon>
    </lineage>
</organism>
<dbReference type="RefSeq" id="WP_246397881.1">
    <property type="nucleotide sequence ID" value="NZ_JACCBA010000001.1"/>
</dbReference>
<accession>A0A7Y9EQ90</accession>
<feature type="transmembrane region" description="Helical" evidence="1">
    <location>
        <begin position="28"/>
        <end position="46"/>
    </location>
</feature>
<protein>
    <submittedName>
        <fullName evidence="2">Threonine/homoserine efflux transporter RhtA</fullName>
    </submittedName>
</protein>
<gene>
    <name evidence="2" type="ORF">BJY14_007915</name>
</gene>
<dbReference type="Proteomes" id="UP000529783">
    <property type="component" value="Unassembled WGS sequence"/>
</dbReference>